<reference evidence="12" key="1">
    <citation type="journal article" date="2019" name="Int. J. Syst. Evol. Microbiol.">
        <title>The Global Catalogue of Microorganisms (GCM) 10K type strain sequencing project: providing services to taxonomists for standard genome sequencing and annotation.</title>
        <authorList>
            <consortium name="The Broad Institute Genomics Platform"/>
            <consortium name="The Broad Institute Genome Sequencing Center for Infectious Disease"/>
            <person name="Wu L."/>
            <person name="Ma J."/>
        </authorList>
    </citation>
    <scope>NUCLEOTIDE SEQUENCE [LARGE SCALE GENOMIC DNA]</scope>
    <source>
        <strain evidence="12">CCM 8875</strain>
    </source>
</reference>
<evidence type="ECO:0000256" key="6">
    <source>
        <dbReference type="ARBA" id="ARBA00022797"/>
    </source>
</evidence>
<evidence type="ECO:0000256" key="2">
    <source>
        <dbReference type="ARBA" id="ARBA00005193"/>
    </source>
</evidence>
<dbReference type="NCBIfam" id="TIGR03221">
    <property type="entry name" value="muco_delta"/>
    <property type="match status" value="1"/>
</dbReference>
<keyword evidence="12" id="KW-1185">Reference proteome</keyword>
<gene>
    <name evidence="11" type="primary">catC</name>
    <name evidence="11" type="ORF">ACFQ5P_16205</name>
</gene>
<dbReference type="InterPro" id="IPR026029">
    <property type="entry name" value="MLI_dom"/>
</dbReference>
<evidence type="ECO:0000313" key="12">
    <source>
        <dbReference type="Proteomes" id="UP001597302"/>
    </source>
</evidence>
<dbReference type="RefSeq" id="WP_131572563.1">
    <property type="nucleotide sequence ID" value="NZ_CBCSAJ010000001.1"/>
</dbReference>
<dbReference type="PIRSF" id="PIRSF001486">
    <property type="entry name" value="CatC"/>
    <property type="match status" value="1"/>
</dbReference>
<keyword evidence="7 9" id="KW-0413">Isomerase</keyword>
<comment type="catalytic activity">
    <reaction evidence="1 9">
        <text>(S)-muconolactone = (4,5-dihydro-5-oxofuran-2-yl)-acetate</text>
        <dbReference type="Rhea" id="RHEA:12348"/>
        <dbReference type="ChEBI" id="CHEBI:58425"/>
        <dbReference type="ChEBI" id="CHEBI:58736"/>
        <dbReference type="EC" id="5.3.3.4"/>
    </reaction>
</comment>
<comment type="caution">
    <text evidence="11">The sequence shown here is derived from an EMBL/GenBank/DDBJ whole genome shotgun (WGS) entry which is preliminary data.</text>
</comment>
<comment type="similarity">
    <text evidence="3 9">Belongs to the muconolactone Delta-isomerase family.</text>
</comment>
<comment type="pathway">
    <text evidence="2 9">Aromatic compound metabolism; beta-ketoadipate pathway; 5-oxo-4,5-dihydro-2-furylacetate from catechol: step 3/3.</text>
</comment>
<protein>
    <recommendedName>
        <fullName evidence="5 8">Muconolactone Delta-isomerase</fullName>
        <shortName evidence="9">MIase</shortName>
        <ecNumber evidence="5 8">5.3.3.4</ecNumber>
    </recommendedName>
</protein>
<dbReference type="SUPFAM" id="SSF54909">
    <property type="entry name" value="Dimeric alpha+beta barrel"/>
    <property type="match status" value="1"/>
</dbReference>
<dbReference type="Pfam" id="PF02426">
    <property type="entry name" value="MIase"/>
    <property type="match status" value="1"/>
</dbReference>
<evidence type="ECO:0000256" key="1">
    <source>
        <dbReference type="ARBA" id="ARBA00001739"/>
    </source>
</evidence>
<organism evidence="11 12">
    <name type="scientific">Paracoccus nototheniae</name>
    <dbReference type="NCBI Taxonomy" id="2489002"/>
    <lineage>
        <taxon>Bacteria</taxon>
        <taxon>Pseudomonadati</taxon>
        <taxon>Pseudomonadota</taxon>
        <taxon>Alphaproteobacteria</taxon>
        <taxon>Rhodobacterales</taxon>
        <taxon>Paracoccaceae</taxon>
        <taxon>Paracoccus</taxon>
    </lineage>
</organism>
<evidence type="ECO:0000256" key="4">
    <source>
        <dbReference type="ARBA" id="ARBA00011365"/>
    </source>
</evidence>
<feature type="domain" description="Muconolactone isomerase" evidence="10">
    <location>
        <begin position="1"/>
        <end position="89"/>
    </location>
</feature>
<dbReference type="EMBL" id="JBHTOQ010000036">
    <property type="protein sequence ID" value="MFD1482840.1"/>
    <property type="molecule type" value="Genomic_DNA"/>
</dbReference>
<name>A0ABW4DZ39_9RHOB</name>
<dbReference type="InterPro" id="IPR011008">
    <property type="entry name" value="Dimeric_a/b-barrel"/>
</dbReference>
<evidence type="ECO:0000256" key="9">
    <source>
        <dbReference type="PIRNR" id="PIRNR001486"/>
    </source>
</evidence>
<dbReference type="Gene3D" id="3.30.70.1060">
    <property type="entry name" value="Dimeric alpha+beta barrel"/>
    <property type="match status" value="1"/>
</dbReference>
<accession>A0ABW4DZ39</accession>
<proteinExistence type="inferred from homology"/>
<dbReference type="Proteomes" id="UP001597302">
    <property type="component" value="Unassembled WGS sequence"/>
</dbReference>
<comment type="subunit">
    <text evidence="4">Homodecamer.</text>
</comment>
<dbReference type="InterPro" id="IPR003464">
    <property type="entry name" value="Muconolactone_d_Isoase"/>
</dbReference>
<evidence type="ECO:0000259" key="10">
    <source>
        <dbReference type="Pfam" id="PF02426"/>
    </source>
</evidence>
<dbReference type="GO" id="GO:0016159">
    <property type="term" value="F:muconolactone delta-isomerase activity"/>
    <property type="evidence" value="ECO:0007669"/>
    <property type="project" value="UniProtKB-EC"/>
</dbReference>
<evidence type="ECO:0000256" key="8">
    <source>
        <dbReference type="NCBIfam" id="TIGR03221"/>
    </source>
</evidence>
<sequence length="96" mass="11407">MLYHVFMDVTLPRDLPADETARILAREKAYSQDLQRSGKWRHIWRIAGQYANYSVFDVQDHDELHRILSGLPLFDFMDIRVTPLLRHPSAIREDDR</sequence>
<evidence type="ECO:0000256" key="3">
    <source>
        <dbReference type="ARBA" id="ARBA00010882"/>
    </source>
</evidence>
<evidence type="ECO:0000256" key="5">
    <source>
        <dbReference type="ARBA" id="ARBA00012070"/>
    </source>
</evidence>
<evidence type="ECO:0000313" key="11">
    <source>
        <dbReference type="EMBL" id="MFD1482840.1"/>
    </source>
</evidence>
<dbReference type="EC" id="5.3.3.4" evidence="5 8"/>
<evidence type="ECO:0000256" key="7">
    <source>
        <dbReference type="ARBA" id="ARBA00023235"/>
    </source>
</evidence>
<keyword evidence="6 9" id="KW-0058">Aromatic hydrocarbons catabolism</keyword>